<organism evidence="1">
    <name type="scientific">marine sediment metagenome</name>
    <dbReference type="NCBI Taxonomy" id="412755"/>
    <lineage>
        <taxon>unclassified sequences</taxon>
        <taxon>metagenomes</taxon>
        <taxon>ecological metagenomes</taxon>
    </lineage>
</organism>
<evidence type="ECO:0000313" key="1">
    <source>
        <dbReference type="EMBL" id="KKN90764.1"/>
    </source>
</evidence>
<dbReference type="InterPro" id="IPR008969">
    <property type="entry name" value="CarboxyPept-like_regulatory"/>
</dbReference>
<gene>
    <name evidence="1" type="ORF">LCGC14_0223470</name>
</gene>
<dbReference type="SUPFAM" id="SSF49464">
    <property type="entry name" value="Carboxypeptidase regulatory domain-like"/>
    <property type="match status" value="1"/>
</dbReference>
<protein>
    <recommendedName>
        <fullName evidence="2">Carboxypeptidase regulatory-like domain-containing protein</fullName>
    </recommendedName>
</protein>
<dbReference type="Gene3D" id="2.60.40.10">
    <property type="entry name" value="Immunoglobulins"/>
    <property type="match status" value="1"/>
</dbReference>
<accession>A0A0F9UGJ6</accession>
<reference evidence="1" key="1">
    <citation type="journal article" date="2015" name="Nature">
        <title>Complex archaea that bridge the gap between prokaryotes and eukaryotes.</title>
        <authorList>
            <person name="Spang A."/>
            <person name="Saw J.H."/>
            <person name="Jorgensen S.L."/>
            <person name="Zaremba-Niedzwiedzka K."/>
            <person name="Martijn J."/>
            <person name="Lind A.E."/>
            <person name="van Eijk R."/>
            <person name="Schleper C."/>
            <person name="Guy L."/>
            <person name="Ettema T.J."/>
        </authorList>
    </citation>
    <scope>NUCLEOTIDE SEQUENCE</scope>
</reference>
<proteinExistence type="predicted"/>
<dbReference type="InterPro" id="IPR013783">
    <property type="entry name" value="Ig-like_fold"/>
</dbReference>
<sequence>MLKVILTEKVSRAPIPFVLVRIESMSNSWVDDTDTNGVAEFEGIVDGKYNIKIRHKDFRPFTEKTYISRNSIINIKLHKAFD</sequence>
<dbReference type="AlphaFoldDB" id="A0A0F9UGJ6"/>
<comment type="caution">
    <text evidence="1">The sequence shown here is derived from an EMBL/GenBank/DDBJ whole genome shotgun (WGS) entry which is preliminary data.</text>
</comment>
<name>A0A0F9UGJ6_9ZZZZ</name>
<dbReference type="EMBL" id="LAZR01000107">
    <property type="protein sequence ID" value="KKN90764.1"/>
    <property type="molecule type" value="Genomic_DNA"/>
</dbReference>
<evidence type="ECO:0008006" key="2">
    <source>
        <dbReference type="Google" id="ProtNLM"/>
    </source>
</evidence>